<dbReference type="AlphaFoldDB" id="A0A1F6MQ32"/>
<dbReference type="EMBL" id="MFQE01000019">
    <property type="protein sequence ID" value="OGH73747.1"/>
    <property type="molecule type" value="Genomic_DNA"/>
</dbReference>
<dbReference type="Proteomes" id="UP000177457">
    <property type="component" value="Unassembled WGS sequence"/>
</dbReference>
<gene>
    <name evidence="1" type="ORF">A3C90_01705</name>
</gene>
<evidence type="ECO:0000313" key="1">
    <source>
        <dbReference type="EMBL" id="OGH73747.1"/>
    </source>
</evidence>
<organism evidence="1 2">
    <name type="scientific">Candidatus Magasanikbacteria bacterium RIFCSPHIGHO2_02_FULL_51_14</name>
    <dbReference type="NCBI Taxonomy" id="1798683"/>
    <lineage>
        <taxon>Bacteria</taxon>
        <taxon>Candidatus Magasanikiibacteriota</taxon>
    </lineage>
</organism>
<reference evidence="1 2" key="1">
    <citation type="journal article" date="2016" name="Nat. Commun.">
        <title>Thousands of microbial genomes shed light on interconnected biogeochemical processes in an aquifer system.</title>
        <authorList>
            <person name="Anantharaman K."/>
            <person name="Brown C.T."/>
            <person name="Hug L.A."/>
            <person name="Sharon I."/>
            <person name="Castelle C.J."/>
            <person name="Probst A.J."/>
            <person name="Thomas B.C."/>
            <person name="Singh A."/>
            <person name="Wilkins M.J."/>
            <person name="Karaoz U."/>
            <person name="Brodie E.L."/>
            <person name="Williams K.H."/>
            <person name="Hubbard S.S."/>
            <person name="Banfield J.F."/>
        </authorList>
    </citation>
    <scope>NUCLEOTIDE SEQUENCE [LARGE SCALE GENOMIC DNA]</scope>
</reference>
<sequence length="261" mass="29959">MTTKTLSQAAFSIFNAYLHLPFPGRDVSCPYFNNRRIKVRAGLRATIGKGTPQEIVDEAEIYALKEKIALDDLNNNALKRFLVDRNLGIDCSALAYHTLDAESRANRKGPLKKHLSFPYVKNPLRKLLARIRTVENVSVQTLAHEKNSRTIELKNISPGDLIVILDAGLDNSRDHVLLVHRVLYEEHHAHPQLIEYTHSFQWRSNGKYGHGVRQGRIEIVDISKPILEQRWVENEKEGEENETHRYAKRAQEMLVKRLEGI</sequence>
<proteinExistence type="predicted"/>
<evidence type="ECO:0000313" key="2">
    <source>
        <dbReference type="Proteomes" id="UP000177457"/>
    </source>
</evidence>
<comment type="caution">
    <text evidence="1">The sequence shown here is derived from an EMBL/GenBank/DDBJ whole genome shotgun (WGS) entry which is preliminary data.</text>
</comment>
<accession>A0A1F6MQ32</accession>
<protein>
    <submittedName>
        <fullName evidence="1">Uncharacterized protein</fullName>
    </submittedName>
</protein>
<name>A0A1F6MQ32_9BACT</name>